<sequence>MFHSLDEEVKKAVGEAVCFRTNRIDPPVSSIIWKHRNSSGVLANAIEWDVDDGVSIPNQRFKDITTLDKESGEIAIHDLNVKHSGLYSIDINSKEQEHRFHFEVLERVPKPVIKTEKSSNPDRSKHHLKGEFITVEKQGNPENFYTCTLENAVSEATSDPVCERDLFNGKTVINVCLGKYEHSGCHL</sequence>
<feature type="domain" description="Natural killer cell receptor 2B4 immunoglobulin" evidence="5">
    <location>
        <begin position="7"/>
        <end position="95"/>
    </location>
</feature>
<dbReference type="Pfam" id="PF11465">
    <property type="entry name" value="Receptor_2B4"/>
    <property type="match status" value="1"/>
</dbReference>
<organism evidence="6 7">
    <name type="scientific">Sinocyclocheilus rhinocerous</name>
    <dbReference type="NCBI Taxonomy" id="307959"/>
    <lineage>
        <taxon>Eukaryota</taxon>
        <taxon>Metazoa</taxon>
        <taxon>Chordata</taxon>
        <taxon>Craniata</taxon>
        <taxon>Vertebrata</taxon>
        <taxon>Euteleostomi</taxon>
        <taxon>Actinopterygii</taxon>
        <taxon>Neopterygii</taxon>
        <taxon>Teleostei</taxon>
        <taxon>Ostariophysi</taxon>
        <taxon>Cypriniformes</taxon>
        <taxon>Cyprinidae</taxon>
        <taxon>Cyprininae</taxon>
        <taxon>Sinocyclocheilus</taxon>
    </lineage>
</organism>
<dbReference type="Gene3D" id="2.60.40.10">
    <property type="entry name" value="Immunoglobulins"/>
    <property type="match status" value="1"/>
</dbReference>
<name>A0A673JFN1_9TELE</name>
<dbReference type="SUPFAM" id="SSF48726">
    <property type="entry name" value="Immunoglobulin"/>
    <property type="match status" value="1"/>
</dbReference>
<dbReference type="Proteomes" id="UP000472270">
    <property type="component" value="Unassembled WGS sequence"/>
</dbReference>
<evidence type="ECO:0000259" key="5">
    <source>
        <dbReference type="Pfam" id="PF11465"/>
    </source>
</evidence>
<evidence type="ECO:0000256" key="2">
    <source>
        <dbReference type="ARBA" id="ARBA00022729"/>
    </source>
</evidence>
<dbReference type="Ensembl" id="ENSSRHT00000054123.1">
    <property type="protein sequence ID" value="ENSSRHP00000052647.1"/>
    <property type="gene ID" value="ENSSRHG00000026505.1"/>
</dbReference>
<dbReference type="InterPro" id="IPR013783">
    <property type="entry name" value="Ig-like_fold"/>
</dbReference>
<keyword evidence="3" id="KW-0472">Membrane</keyword>
<dbReference type="PANTHER" id="PTHR12080:SF55">
    <property type="entry name" value="LYMPHOCYTE FUNCTION-ASSOCIATED ANTIGEN 3"/>
    <property type="match status" value="1"/>
</dbReference>
<evidence type="ECO:0000256" key="1">
    <source>
        <dbReference type="ARBA" id="ARBA00004370"/>
    </source>
</evidence>
<comment type="subcellular location">
    <subcellularLocation>
        <location evidence="1">Membrane</location>
    </subcellularLocation>
</comment>
<reference evidence="6" key="1">
    <citation type="submission" date="2025-08" db="UniProtKB">
        <authorList>
            <consortium name="Ensembl"/>
        </authorList>
    </citation>
    <scope>IDENTIFICATION</scope>
</reference>
<reference evidence="6" key="2">
    <citation type="submission" date="2025-09" db="UniProtKB">
        <authorList>
            <consortium name="Ensembl"/>
        </authorList>
    </citation>
    <scope>IDENTIFICATION</scope>
</reference>
<evidence type="ECO:0000313" key="6">
    <source>
        <dbReference type="Ensembl" id="ENSSRHP00000052647.1"/>
    </source>
</evidence>
<protein>
    <submittedName>
        <fullName evidence="6">Si:ch211-132g1.3</fullName>
    </submittedName>
</protein>
<dbReference type="GO" id="GO:0016020">
    <property type="term" value="C:membrane"/>
    <property type="evidence" value="ECO:0007669"/>
    <property type="project" value="UniProtKB-SubCell"/>
</dbReference>
<dbReference type="PANTHER" id="PTHR12080">
    <property type="entry name" value="SIGNALING LYMPHOCYTIC ACTIVATION MOLECULE"/>
    <property type="match status" value="1"/>
</dbReference>
<evidence type="ECO:0000256" key="3">
    <source>
        <dbReference type="ARBA" id="ARBA00023136"/>
    </source>
</evidence>
<keyword evidence="2" id="KW-0732">Signal</keyword>
<evidence type="ECO:0000313" key="7">
    <source>
        <dbReference type="Proteomes" id="UP000472270"/>
    </source>
</evidence>
<evidence type="ECO:0000256" key="4">
    <source>
        <dbReference type="ARBA" id="ARBA00023180"/>
    </source>
</evidence>
<keyword evidence="7" id="KW-1185">Reference proteome</keyword>
<dbReference type="AlphaFoldDB" id="A0A673JFN1"/>
<proteinExistence type="predicted"/>
<accession>A0A673JFN1</accession>
<dbReference type="InterPro" id="IPR024303">
    <property type="entry name" value="NK_rcpt_2B4_Ig_dom"/>
</dbReference>
<dbReference type="InterPro" id="IPR015631">
    <property type="entry name" value="CD2/SLAM_rcpt"/>
</dbReference>
<keyword evidence="4" id="KW-0325">Glycoprotein</keyword>
<dbReference type="InterPro" id="IPR036179">
    <property type="entry name" value="Ig-like_dom_sf"/>
</dbReference>